<keyword evidence="2" id="KW-1185">Reference proteome</keyword>
<dbReference type="STRING" id="1675527.AIOL_001764"/>
<dbReference type="Pfam" id="PF04268">
    <property type="entry name" value="SoxG"/>
    <property type="match status" value="1"/>
</dbReference>
<organism evidence="1 2">
    <name type="scientific">Candidatus Rhodobacter oscarellae</name>
    <dbReference type="NCBI Taxonomy" id="1675527"/>
    <lineage>
        <taxon>Bacteria</taxon>
        <taxon>Pseudomonadati</taxon>
        <taxon>Pseudomonadota</taxon>
        <taxon>Alphaproteobacteria</taxon>
        <taxon>Rhodobacterales</taxon>
        <taxon>Rhodobacter group</taxon>
        <taxon>Rhodobacter</taxon>
    </lineage>
</organism>
<dbReference type="InterPro" id="IPR027266">
    <property type="entry name" value="TrmE/GcvT-like"/>
</dbReference>
<evidence type="ECO:0000313" key="1">
    <source>
        <dbReference type="EMBL" id="KMW56808.1"/>
    </source>
</evidence>
<dbReference type="Proteomes" id="UP000037178">
    <property type="component" value="Unassembled WGS sequence"/>
</dbReference>
<dbReference type="OrthoDB" id="7356349at2"/>
<gene>
    <name evidence="1" type="ORF">AIOL_001764</name>
</gene>
<dbReference type="EC" id="1.5.3.1" evidence="1"/>
<dbReference type="InterPro" id="IPR007375">
    <property type="entry name" value="SoxG"/>
</dbReference>
<proteinExistence type="predicted"/>
<name>A0A0J9GTI1_9RHOB</name>
<protein>
    <submittedName>
        <fullName evidence="1">Sarcosine oxidase gamma subunit</fullName>
        <ecNumber evidence="1">1.5.3.1</ecNumber>
    </submittedName>
</protein>
<dbReference type="RefSeq" id="WP_049642631.1">
    <property type="nucleotide sequence ID" value="NZ_LFTY01000002.1"/>
</dbReference>
<dbReference type="PATRIC" id="fig|1675527.3.peg.1857"/>
<comment type="caution">
    <text evidence="1">The sequence shown here is derived from an EMBL/GenBank/DDBJ whole genome shotgun (WGS) entry which is preliminary data.</text>
</comment>
<dbReference type="Gene3D" id="3.30.1360.120">
    <property type="entry name" value="Probable tRNA modification gtpase trme, domain 1"/>
    <property type="match status" value="1"/>
</dbReference>
<keyword evidence="1" id="KW-0560">Oxidoreductase</keyword>
<evidence type="ECO:0000313" key="2">
    <source>
        <dbReference type="Proteomes" id="UP000037178"/>
    </source>
</evidence>
<dbReference type="Gene3D" id="3.30.70.1520">
    <property type="entry name" value="Heterotetrameric sarcosine oxidase"/>
    <property type="match status" value="1"/>
</dbReference>
<reference evidence="1 2" key="1">
    <citation type="submission" date="2015-06" db="EMBL/GenBank/DDBJ databases">
        <title>Draft genome sequence of an Alphaproteobacteria species associated to the Mediterranean sponge Oscarella lobularis.</title>
        <authorList>
            <person name="Jourda C."/>
            <person name="Santini S."/>
            <person name="Claverie J.-M."/>
        </authorList>
    </citation>
    <scope>NUCLEOTIDE SEQUENCE [LARGE SCALE GENOMIC DNA]</scope>
    <source>
        <strain evidence="1">IGS</strain>
    </source>
</reference>
<accession>A0A0J9GTI1</accession>
<sequence>MLDAISPLNGFDETRGGIRLWERAELALVSIALPRGGEDVGRKAIKQAYKLDLPEVGLSTADKRHRLIRLSPDQAMLVFADDAPLAEPAVQAKLKGACYTTNQTDAWVALSIEGPTVRDALERLCPLDMHPDRFAINAAQRTVMEHMGAVICREAEDRFLLLSASSSAQSFLHAFTTSVQYAT</sequence>
<dbReference type="GO" id="GO:0008115">
    <property type="term" value="F:sarcosine oxidase activity"/>
    <property type="evidence" value="ECO:0007669"/>
    <property type="project" value="UniProtKB-EC"/>
</dbReference>
<dbReference type="AlphaFoldDB" id="A0A0J9GTI1"/>
<dbReference type="EMBL" id="LFTY01000002">
    <property type="protein sequence ID" value="KMW56808.1"/>
    <property type="molecule type" value="Genomic_DNA"/>
</dbReference>
<dbReference type="SUPFAM" id="SSF103025">
    <property type="entry name" value="Folate-binding domain"/>
    <property type="match status" value="1"/>
</dbReference>